<keyword evidence="3" id="KW-1003">Cell membrane</keyword>
<keyword evidence="4 7" id="KW-0812">Transmembrane</keyword>
<feature type="transmembrane region" description="Helical" evidence="7">
    <location>
        <begin position="63"/>
        <end position="87"/>
    </location>
</feature>
<evidence type="ECO:0000313" key="10">
    <source>
        <dbReference type="Proteomes" id="UP001201985"/>
    </source>
</evidence>
<dbReference type="EMBL" id="JALBUU010000028">
    <property type="protein sequence ID" value="MCI0755095.1"/>
    <property type="molecule type" value="Genomic_DNA"/>
</dbReference>
<sequence length="248" mass="25531">MRRLAILAALAALYALSIWVVAPDPGRLWTGLPRLAGWLAGGFPPDFSGPADLARRAAETVGIATLGTTAAALLALPLAILAARPVAPLPWLYQPARALLDLLRGVDGFVFALIFVAAVGLGPFAGMLGIALHSAGSVAKLWSEALEAADLAPVEAALSAGASRAQAATVVLLPETLPQTASALLYVWEFNIRASTVLGLVGAGGLGQELKNAVDLLDFARVLAILLIITALVLTADRLSAALRRALL</sequence>
<evidence type="ECO:0000256" key="5">
    <source>
        <dbReference type="ARBA" id="ARBA00022989"/>
    </source>
</evidence>
<evidence type="ECO:0000256" key="1">
    <source>
        <dbReference type="ARBA" id="ARBA00004651"/>
    </source>
</evidence>
<evidence type="ECO:0000256" key="3">
    <source>
        <dbReference type="ARBA" id="ARBA00022475"/>
    </source>
</evidence>
<keyword evidence="6 7" id="KW-0472">Membrane</keyword>
<proteinExistence type="inferred from homology"/>
<comment type="caution">
    <text evidence="9">The sequence shown here is derived from an EMBL/GenBank/DDBJ whole genome shotgun (WGS) entry which is preliminary data.</text>
</comment>
<feature type="transmembrane region" description="Helical" evidence="7">
    <location>
        <begin position="219"/>
        <end position="236"/>
    </location>
</feature>
<protein>
    <submittedName>
        <fullName evidence="9">Phosphonate ABC transporter, permease protein PhnE</fullName>
    </submittedName>
</protein>
<reference evidence="9 10" key="1">
    <citation type="submission" date="2022-03" db="EMBL/GenBank/DDBJ databases">
        <title>Complete genome analysis of Roseomonas KG 17.1 : a prolific producer of plant growth promoters.</title>
        <authorList>
            <person name="Saadouli I."/>
            <person name="Najjari A."/>
            <person name="Mosbah A."/>
            <person name="Ouzari H.I."/>
        </authorList>
    </citation>
    <scope>NUCLEOTIDE SEQUENCE [LARGE SCALE GENOMIC DNA]</scope>
    <source>
        <strain evidence="9 10">KG17-1</strain>
    </source>
</reference>
<feature type="transmembrane region" description="Helical" evidence="7">
    <location>
        <begin position="108"/>
        <end position="132"/>
    </location>
</feature>
<dbReference type="Gene3D" id="1.10.3720.10">
    <property type="entry name" value="MetI-like"/>
    <property type="match status" value="1"/>
</dbReference>
<dbReference type="RefSeq" id="WP_120009421.1">
    <property type="nucleotide sequence ID" value="NZ_JALBUU010000028.1"/>
</dbReference>
<dbReference type="Pfam" id="PF00528">
    <property type="entry name" value="BPD_transp_1"/>
    <property type="match status" value="1"/>
</dbReference>
<organism evidence="9 10">
    <name type="scientific">Teichococcus vastitatis</name>
    <dbReference type="NCBI Taxonomy" id="2307076"/>
    <lineage>
        <taxon>Bacteria</taxon>
        <taxon>Pseudomonadati</taxon>
        <taxon>Pseudomonadota</taxon>
        <taxon>Alphaproteobacteria</taxon>
        <taxon>Acetobacterales</taxon>
        <taxon>Roseomonadaceae</taxon>
        <taxon>Roseomonas</taxon>
    </lineage>
</organism>
<feature type="domain" description="ABC transmembrane type-1" evidence="8">
    <location>
        <begin position="57"/>
        <end position="240"/>
    </location>
</feature>
<dbReference type="CDD" id="cd06261">
    <property type="entry name" value="TM_PBP2"/>
    <property type="match status" value="1"/>
</dbReference>
<dbReference type="NCBIfam" id="TIGR01097">
    <property type="entry name" value="PhnE"/>
    <property type="match status" value="1"/>
</dbReference>
<accession>A0ABS9W851</accession>
<dbReference type="Proteomes" id="UP001201985">
    <property type="component" value="Unassembled WGS sequence"/>
</dbReference>
<keyword evidence="5 7" id="KW-1133">Transmembrane helix</keyword>
<evidence type="ECO:0000256" key="4">
    <source>
        <dbReference type="ARBA" id="ARBA00022692"/>
    </source>
</evidence>
<comment type="subcellular location">
    <subcellularLocation>
        <location evidence="1 7">Cell membrane</location>
        <topology evidence="1 7">Multi-pass membrane protein</topology>
    </subcellularLocation>
</comment>
<dbReference type="PANTHER" id="PTHR30043:SF1">
    <property type="entry name" value="ABC TRANSPORT SYSTEM PERMEASE PROTEIN P69"/>
    <property type="match status" value="1"/>
</dbReference>
<dbReference type="InterPro" id="IPR000515">
    <property type="entry name" value="MetI-like"/>
</dbReference>
<dbReference type="PROSITE" id="PS50928">
    <property type="entry name" value="ABC_TM1"/>
    <property type="match status" value="1"/>
</dbReference>
<name>A0ABS9W851_9PROT</name>
<comment type="similarity">
    <text evidence="7">Belongs to the binding-protein-dependent transport system permease family.</text>
</comment>
<keyword evidence="2 7" id="KW-0813">Transport</keyword>
<evidence type="ECO:0000256" key="6">
    <source>
        <dbReference type="ARBA" id="ARBA00023136"/>
    </source>
</evidence>
<dbReference type="InterPro" id="IPR035906">
    <property type="entry name" value="MetI-like_sf"/>
</dbReference>
<dbReference type="InterPro" id="IPR005769">
    <property type="entry name" value="PhnE/PtxC"/>
</dbReference>
<evidence type="ECO:0000313" key="9">
    <source>
        <dbReference type="EMBL" id="MCI0755095.1"/>
    </source>
</evidence>
<evidence type="ECO:0000259" key="8">
    <source>
        <dbReference type="PROSITE" id="PS50928"/>
    </source>
</evidence>
<dbReference type="PANTHER" id="PTHR30043">
    <property type="entry name" value="PHOSPHONATES TRANSPORT SYSTEM PERMEASE PROTEIN"/>
    <property type="match status" value="1"/>
</dbReference>
<evidence type="ECO:0000256" key="7">
    <source>
        <dbReference type="RuleBase" id="RU363032"/>
    </source>
</evidence>
<keyword evidence="10" id="KW-1185">Reference proteome</keyword>
<dbReference type="SUPFAM" id="SSF161098">
    <property type="entry name" value="MetI-like"/>
    <property type="match status" value="1"/>
</dbReference>
<gene>
    <name evidence="9" type="primary">phnE</name>
    <name evidence="9" type="ORF">MON41_15345</name>
</gene>
<evidence type="ECO:0000256" key="2">
    <source>
        <dbReference type="ARBA" id="ARBA00022448"/>
    </source>
</evidence>